<dbReference type="AlphaFoldDB" id="A0A6A5ZS29"/>
<keyword evidence="2" id="KW-1185">Reference proteome</keyword>
<accession>A0A6A5ZS29</accession>
<evidence type="ECO:0000313" key="2">
    <source>
        <dbReference type="Proteomes" id="UP000799770"/>
    </source>
</evidence>
<protein>
    <submittedName>
        <fullName evidence="1">Uncharacterized protein</fullName>
    </submittedName>
</protein>
<feature type="non-terminal residue" evidence="1">
    <location>
        <position position="188"/>
    </location>
</feature>
<dbReference type="EMBL" id="ML977311">
    <property type="protein sequence ID" value="KAF2121905.1"/>
    <property type="molecule type" value="Genomic_DNA"/>
</dbReference>
<organism evidence="1 2">
    <name type="scientific">Lophiotrema nucula</name>
    <dbReference type="NCBI Taxonomy" id="690887"/>
    <lineage>
        <taxon>Eukaryota</taxon>
        <taxon>Fungi</taxon>
        <taxon>Dikarya</taxon>
        <taxon>Ascomycota</taxon>
        <taxon>Pezizomycotina</taxon>
        <taxon>Dothideomycetes</taxon>
        <taxon>Pleosporomycetidae</taxon>
        <taxon>Pleosporales</taxon>
        <taxon>Lophiotremataceae</taxon>
        <taxon>Lophiotrema</taxon>
    </lineage>
</organism>
<evidence type="ECO:0000313" key="1">
    <source>
        <dbReference type="EMBL" id="KAF2121905.1"/>
    </source>
</evidence>
<gene>
    <name evidence="1" type="ORF">BDV96DRAFT_464059</name>
</gene>
<sequence length="188" mass="21981">ETVTTINYQLHWPYLDRPSNSTFLPHQLALCRCRRQDGEHIYTRYHCPGPLVTFTKKGRKLWILAQPAEQFNVLRPATHGELQHIPSAGIIRVNKLIYDEAVPILYRQRNFLFLTGPSPRGRYQAYAAQKWLAQRTPLARAQITDVSLICQSFEEDCRDQDALRAYADFSRFILSDLPHCQTLHFVRW</sequence>
<reference evidence="1" key="1">
    <citation type="journal article" date="2020" name="Stud. Mycol.">
        <title>101 Dothideomycetes genomes: a test case for predicting lifestyles and emergence of pathogens.</title>
        <authorList>
            <person name="Haridas S."/>
            <person name="Albert R."/>
            <person name="Binder M."/>
            <person name="Bloem J."/>
            <person name="Labutti K."/>
            <person name="Salamov A."/>
            <person name="Andreopoulos B."/>
            <person name="Baker S."/>
            <person name="Barry K."/>
            <person name="Bills G."/>
            <person name="Bluhm B."/>
            <person name="Cannon C."/>
            <person name="Castanera R."/>
            <person name="Culley D."/>
            <person name="Daum C."/>
            <person name="Ezra D."/>
            <person name="Gonzalez J."/>
            <person name="Henrissat B."/>
            <person name="Kuo A."/>
            <person name="Liang C."/>
            <person name="Lipzen A."/>
            <person name="Lutzoni F."/>
            <person name="Magnuson J."/>
            <person name="Mondo S."/>
            <person name="Nolan M."/>
            <person name="Ohm R."/>
            <person name="Pangilinan J."/>
            <person name="Park H.-J."/>
            <person name="Ramirez L."/>
            <person name="Alfaro M."/>
            <person name="Sun H."/>
            <person name="Tritt A."/>
            <person name="Yoshinaga Y."/>
            <person name="Zwiers L.-H."/>
            <person name="Turgeon B."/>
            <person name="Goodwin S."/>
            <person name="Spatafora J."/>
            <person name="Crous P."/>
            <person name="Grigoriev I."/>
        </authorList>
    </citation>
    <scope>NUCLEOTIDE SEQUENCE</scope>
    <source>
        <strain evidence="1">CBS 627.86</strain>
    </source>
</reference>
<feature type="non-terminal residue" evidence="1">
    <location>
        <position position="1"/>
    </location>
</feature>
<proteinExistence type="predicted"/>
<dbReference type="OrthoDB" id="3750348at2759"/>
<dbReference type="Proteomes" id="UP000799770">
    <property type="component" value="Unassembled WGS sequence"/>
</dbReference>
<name>A0A6A5ZS29_9PLEO</name>